<accession>A0A1E3H789</accession>
<evidence type="ECO:0000313" key="1">
    <source>
        <dbReference type="EMBL" id="ODN72198.1"/>
    </source>
</evidence>
<dbReference type="OrthoDB" id="1099791at2"/>
<organism evidence="1 2">
    <name type="scientific">Methylobrevis pamukkalensis</name>
    <dbReference type="NCBI Taxonomy" id="1439726"/>
    <lineage>
        <taxon>Bacteria</taxon>
        <taxon>Pseudomonadati</taxon>
        <taxon>Pseudomonadota</taxon>
        <taxon>Alphaproteobacteria</taxon>
        <taxon>Hyphomicrobiales</taxon>
        <taxon>Pleomorphomonadaceae</taxon>
        <taxon>Methylobrevis</taxon>
    </lineage>
</organism>
<evidence type="ECO:0008006" key="3">
    <source>
        <dbReference type="Google" id="ProtNLM"/>
    </source>
</evidence>
<evidence type="ECO:0000313" key="2">
    <source>
        <dbReference type="Proteomes" id="UP000094622"/>
    </source>
</evidence>
<reference evidence="1 2" key="1">
    <citation type="submission" date="2016-07" db="EMBL/GenBank/DDBJ databases">
        <title>Draft Genome Sequence of Methylobrevis pamukkalensis PK2.</title>
        <authorList>
            <person name="Vasilenko O.V."/>
            <person name="Doronina N.V."/>
            <person name="Shmareva M.N."/>
            <person name="Tarlachkov S.V."/>
            <person name="Mustakhimov I."/>
            <person name="Trotsenko Y.A."/>
        </authorList>
    </citation>
    <scope>NUCLEOTIDE SEQUENCE [LARGE SCALE GENOMIC DNA]</scope>
    <source>
        <strain evidence="1 2">PK2</strain>
    </source>
</reference>
<dbReference type="RefSeq" id="WP_069305660.1">
    <property type="nucleotide sequence ID" value="NZ_MCRJ01000006.1"/>
</dbReference>
<name>A0A1E3H789_9HYPH</name>
<dbReference type="AlphaFoldDB" id="A0A1E3H789"/>
<keyword evidence="2" id="KW-1185">Reference proteome</keyword>
<dbReference type="EMBL" id="MCRJ01000006">
    <property type="protein sequence ID" value="ODN72198.1"/>
    <property type="molecule type" value="Genomic_DNA"/>
</dbReference>
<dbReference type="Gene3D" id="1.10.3210.10">
    <property type="entry name" value="Hypothetical protein af1432"/>
    <property type="match status" value="1"/>
</dbReference>
<comment type="caution">
    <text evidence="1">The sequence shown here is derived from an EMBL/GenBank/DDBJ whole genome shotgun (WGS) entry which is preliminary data.</text>
</comment>
<dbReference type="Proteomes" id="UP000094622">
    <property type="component" value="Unassembled WGS sequence"/>
</dbReference>
<protein>
    <recommendedName>
        <fullName evidence="3">HD domain-containing protein</fullName>
    </recommendedName>
</protein>
<gene>
    <name evidence="1" type="ORF">A6302_00496</name>
</gene>
<dbReference type="SUPFAM" id="SSF109604">
    <property type="entry name" value="HD-domain/PDEase-like"/>
    <property type="match status" value="1"/>
</dbReference>
<sequence>MPHIFIQTATGRAVDLLDPRADMIDIEGDIAPALARIPRFNGHARGANGHAYSVAQHCCHGAELLREASPKIALAFLLHDAHEAYLGDLTRPAMEAIDLVGGRPSGARTALNRIKSWLDAAIFAAAGIDAQTARGRLVRDMDEAMLEFERRTFLGRSDIAWQANGGIPAPVDFTGAWPADEAEHHWMGLYRNLQLEIDVLTQSYLRRPS</sequence>
<proteinExistence type="predicted"/>